<comment type="caution">
    <text evidence="3">The sequence shown here is derived from an EMBL/GenBank/DDBJ whole genome shotgun (WGS) entry which is preliminary data.</text>
</comment>
<keyword evidence="4" id="KW-1185">Reference proteome</keyword>
<feature type="domain" description="HTH cro/C1-type" evidence="2">
    <location>
        <begin position="13"/>
        <end position="67"/>
    </location>
</feature>
<dbReference type="SUPFAM" id="SSF51182">
    <property type="entry name" value="RmlC-like cupins"/>
    <property type="match status" value="1"/>
</dbReference>
<sequence>MRKKEPDMLGTNIREYRKNKKLTIKELSERTGLSIGYISQVEREEAEPSLSSLRKIAREFDVPVYVLMDDHRNTHNLTIRREERLSARIKKSSVEYEFLTPLPSPNFSPKTLMIRAILEPCSRDTEIPIVHHSEETLLVLKGTLTVVAGDVTIVLNEGDTTIIEEDLPHTCINDTADYVEVLSTITPPVWGTLHFPG</sequence>
<dbReference type="InterPro" id="IPR010982">
    <property type="entry name" value="Lambda_DNA-bd_dom_sf"/>
</dbReference>
<dbReference type="Proteomes" id="UP001454086">
    <property type="component" value="Unassembled WGS sequence"/>
</dbReference>
<protein>
    <submittedName>
        <fullName evidence="3">XRE family transcriptional regulator</fullName>
    </submittedName>
</protein>
<gene>
    <name evidence="3" type="ORF">WMQ36_18340</name>
</gene>
<dbReference type="RefSeq" id="WP_349118446.1">
    <property type="nucleotide sequence ID" value="NZ_JBBMFM010000080.1"/>
</dbReference>
<keyword evidence="1" id="KW-0238">DNA-binding</keyword>
<evidence type="ECO:0000256" key="1">
    <source>
        <dbReference type="ARBA" id="ARBA00023125"/>
    </source>
</evidence>
<dbReference type="InterPro" id="IPR011051">
    <property type="entry name" value="RmlC_Cupin_sf"/>
</dbReference>
<dbReference type="InterPro" id="IPR050807">
    <property type="entry name" value="TransReg_Diox_bact_type"/>
</dbReference>
<dbReference type="Pfam" id="PF07883">
    <property type="entry name" value="Cupin_2"/>
    <property type="match status" value="1"/>
</dbReference>
<dbReference type="CDD" id="cd00093">
    <property type="entry name" value="HTH_XRE"/>
    <property type="match status" value="1"/>
</dbReference>
<evidence type="ECO:0000259" key="2">
    <source>
        <dbReference type="PROSITE" id="PS50943"/>
    </source>
</evidence>
<dbReference type="Gene3D" id="1.10.260.40">
    <property type="entry name" value="lambda repressor-like DNA-binding domains"/>
    <property type="match status" value="1"/>
</dbReference>
<dbReference type="SMART" id="SM00530">
    <property type="entry name" value="HTH_XRE"/>
    <property type="match status" value="1"/>
</dbReference>
<dbReference type="InterPro" id="IPR013096">
    <property type="entry name" value="Cupin_2"/>
</dbReference>
<dbReference type="CDD" id="cd02209">
    <property type="entry name" value="cupin_XRE_C"/>
    <property type="match status" value="1"/>
</dbReference>
<proteinExistence type="predicted"/>
<dbReference type="Gene3D" id="2.60.120.10">
    <property type="entry name" value="Jelly Rolls"/>
    <property type="match status" value="1"/>
</dbReference>
<dbReference type="PANTHER" id="PTHR46797:SF1">
    <property type="entry name" value="METHYLPHOSPHONATE SYNTHASE"/>
    <property type="match status" value="1"/>
</dbReference>
<evidence type="ECO:0000313" key="4">
    <source>
        <dbReference type="Proteomes" id="UP001454086"/>
    </source>
</evidence>
<accession>A0ABV1D982</accession>
<dbReference type="InterPro" id="IPR014710">
    <property type="entry name" value="RmlC-like_jellyroll"/>
</dbReference>
<reference evidence="3 4" key="1">
    <citation type="submission" date="2024-03" db="EMBL/GenBank/DDBJ databases">
        <title>Human intestinal bacterial collection.</title>
        <authorList>
            <person name="Pauvert C."/>
            <person name="Hitch T.C.A."/>
            <person name="Clavel T."/>
        </authorList>
    </citation>
    <scope>NUCLEOTIDE SEQUENCE [LARGE SCALE GENOMIC DNA]</scope>
    <source>
        <strain evidence="3 4">CLA-SR-H021</strain>
    </source>
</reference>
<organism evidence="3 4">
    <name type="scientific">Enterocloster hominis</name>
    <name type="common">ex Hitch et al. 2024</name>
    <dbReference type="NCBI Taxonomy" id="1917870"/>
    <lineage>
        <taxon>Bacteria</taxon>
        <taxon>Bacillati</taxon>
        <taxon>Bacillota</taxon>
        <taxon>Clostridia</taxon>
        <taxon>Lachnospirales</taxon>
        <taxon>Lachnospiraceae</taxon>
        <taxon>Enterocloster</taxon>
    </lineage>
</organism>
<dbReference type="Pfam" id="PF01381">
    <property type="entry name" value="HTH_3"/>
    <property type="match status" value="1"/>
</dbReference>
<dbReference type="EMBL" id="JBBMFM010000080">
    <property type="protein sequence ID" value="MEQ2426936.1"/>
    <property type="molecule type" value="Genomic_DNA"/>
</dbReference>
<dbReference type="InterPro" id="IPR001387">
    <property type="entry name" value="Cro/C1-type_HTH"/>
</dbReference>
<dbReference type="PANTHER" id="PTHR46797">
    <property type="entry name" value="HTH-TYPE TRANSCRIPTIONAL REGULATOR"/>
    <property type="match status" value="1"/>
</dbReference>
<dbReference type="PROSITE" id="PS50943">
    <property type="entry name" value="HTH_CROC1"/>
    <property type="match status" value="1"/>
</dbReference>
<name>A0ABV1D982_9FIRM</name>
<evidence type="ECO:0000313" key="3">
    <source>
        <dbReference type="EMBL" id="MEQ2426936.1"/>
    </source>
</evidence>
<dbReference type="SUPFAM" id="SSF47413">
    <property type="entry name" value="lambda repressor-like DNA-binding domains"/>
    <property type="match status" value="1"/>
</dbReference>